<evidence type="ECO:0000256" key="9">
    <source>
        <dbReference type="SAM" id="Phobius"/>
    </source>
</evidence>
<dbReference type="Proteomes" id="UP000199158">
    <property type="component" value="Unassembled WGS sequence"/>
</dbReference>
<evidence type="ECO:0000256" key="3">
    <source>
        <dbReference type="ARBA" id="ARBA00022448"/>
    </source>
</evidence>
<feature type="transmembrane region" description="Helical" evidence="9">
    <location>
        <begin position="198"/>
        <end position="219"/>
    </location>
</feature>
<dbReference type="GO" id="GO:0005886">
    <property type="term" value="C:plasma membrane"/>
    <property type="evidence" value="ECO:0007669"/>
    <property type="project" value="UniProtKB-SubCell"/>
</dbReference>
<dbReference type="AlphaFoldDB" id="A0A1H8BBN7"/>
<accession>A0A1H8BBN7</accession>
<feature type="transmembrane region" description="Helical" evidence="9">
    <location>
        <begin position="94"/>
        <end position="111"/>
    </location>
</feature>
<feature type="transmembrane region" description="Helical" evidence="9">
    <location>
        <begin position="123"/>
        <end position="142"/>
    </location>
</feature>
<evidence type="ECO:0000256" key="7">
    <source>
        <dbReference type="ARBA" id="ARBA00023136"/>
    </source>
</evidence>
<evidence type="ECO:0000313" key="11">
    <source>
        <dbReference type="Proteomes" id="UP000199158"/>
    </source>
</evidence>
<dbReference type="PANTHER" id="PTHR43337:SF1">
    <property type="entry name" value="XANTHINE_URACIL PERMEASE C887.17-RELATED"/>
    <property type="match status" value="1"/>
</dbReference>
<feature type="transmembrane region" description="Helical" evidence="9">
    <location>
        <begin position="59"/>
        <end position="82"/>
    </location>
</feature>
<evidence type="ECO:0000256" key="5">
    <source>
        <dbReference type="ARBA" id="ARBA00022692"/>
    </source>
</evidence>
<comment type="subcellular location">
    <subcellularLocation>
        <location evidence="1 8">Cell membrane</location>
        <topology evidence="1 8">Multi-pass membrane protein</topology>
    </subcellularLocation>
</comment>
<evidence type="ECO:0000256" key="1">
    <source>
        <dbReference type="ARBA" id="ARBA00004651"/>
    </source>
</evidence>
<feature type="transmembrane region" description="Helical" evidence="9">
    <location>
        <begin position="31"/>
        <end position="47"/>
    </location>
</feature>
<dbReference type="InterPro" id="IPR006043">
    <property type="entry name" value="NCS2"/>
</dbReference>
<evidence type="ECO:0000256" key="2">
    <source>
        <dbReference type="ARBA" id="ARBA00005697"/>
    </source>
</evidence>
<evidence type="ECO:0000256" key="6">
    <source>
        <dbReference type="ARBA" id="ARBA00022989"/>
    </source>
</evidence>
<evidence type="ECO:0000256" key="8">
    <source>
        <dbReference type="PIRNR" id="PIRNR005353"/>
    </source>
</evidence>
<keyword evidence="4 8" id="KW-1003">Cell membrane</keyword>
<sequence>MSGKNLNVKERGGLEHYFQLKEHGTTVKTEIVAGLTTFFTMAYIIFVNPNMLSMGNSQIFNGVFFATCISAFIGTILMAFLAKIPFAQASGMGLNAFFAFTVMPAMIKVTGKELDVIGQYQCALALVFMSGLLFIFITIIGAREAIVRAIPQNVKIAISGGIGLFLAYLGFQSAHIVVPDPAVQVGLINFSALGDPEMHSTVMGAILAILGVFIIAALYKLKVKGSILIGIIITGVLAYFPFGVATMPESFSINFAAQAKDFMDVSFLKLDFGTLFAGQNLLSTITTVLVLILSFSMVDMFDTIGTLLGTAGQAGLLDEKGNMPRMKQALLSDAIATASGALLGTSTVTTFVESTSGIAEGGRTGLTSATTAGCFLLALVAAPFVGLIPGVATAPALIFVGALMISGLKNMDFDDISEAIPGFLTVAMMPLTYSIANGIGFGLISHCVIKLLSGKVKETSWITWLLSFFFILKFFLAV</sequence>
<protein>
    <submittedName>
        <fullName evidence="10">Putative MFS transporter, AGZA family, xanthine/uracil permease</fullName>
    </submittedName>
</protein>
<reference evidence="10 11" key="1">
    <citation type="submission" date="2016-10" db="EMBL/GenBank/DDBJ databases">
        <authorList>
            <person name="de Groot N.N."/>
        </authorList>
    </citation>
    <scope>NUCLEOTIDE SEQUENCE [LARGE SCALE GENOMIC DNA]</scope>
    <source>
        <strain evidence="10 11">CGMCC 1.5070</strain>
    </source>
</reference>
<dbReference type="InterPro" id="IPR026033">
    <property type="entry name" value="Azg-like_bact_archaea"/>
</dbReference>
<dbReference type="EMBL" id="FOCG01000001">
    <property type="protein sequence ID" value="SEM79418.1"/>
    <property type="molecule type" value="Genomic_DNA"/>
</dbReference>
<dbReference type="GO" id="GO:0005345">
    <property type="term" value="F:purine nucleobase transmembrane transporter activity"/>
    <property type="evidence" value="ECO:0007669"/>
    <property type="project" value="TreeGrafter"/>
</dbReference>
<organism evidence="10 11">
    <name type="scientific">Hydrogenoanaerobacterium saccharovorans</name>
    <dbReference type="NCBI Taxonomy" id="474960"/>
    <lineage>
        <taxon>Bacteria</taxon>
        <taxon>Bacillati</taxon>
        <taxon>Bacillota</taxon>
        <taxon>Clostridia</taxon>
        <taxon>Eubacteriales</taxon>
        <taxon>Oscillospiraceae</taxon>
        <taxon>Hydrogenoanaerobacterium</taxon>
    </lineage>
</organism>
<feature type="transmembrane region" description="Helical" evidence="9">
    <location>
        <begin position="272"/>
        <end position="293"/>
    </location>
</feature>
<evidence type="ECO:0000256" key="4">
    <source>
        <dbReference type="ARBA" id="ARBA00022475"/>
    </source>
</evidence>
<gene>
    <name evidence="10" type="ORF">SAMN05216180_1784</name>
</gene>
<feature type="transmembrane region" description="Helical" evidence="9">
    <location>
        <begin position="461"/>
        <end position="477"/>
    </location>
</feature>
<feature type="transmembrane region" description="Helical" evidence="9">
    <location>
        <begin position="373"/>
        <end position="406"/>
    </location>
</feature>
<feature type="transmembrane region" description="Helical" evidence="9">
    <location>
        <begin position="154"/>
        <end position="178"/>
    </location>
</feature>
<dbReference type="Pfam" id="PF00860">
    <property type="entry name" value="Xan_ur_permease"/>
    <property type="match status" value="1"/>
</dbReference>
<proteinExistence type="inferred from homology"/>
<keyword evidence="3 8" id="KW-0813">Transport</keyword>
<name>A0A1H8BBN7_9FIRM</name>
<keyword evidence="5 8" id="KW-0812">Transmembrane</keyword>
<dbReference type="OrthoDB" id="9808458at2"/>
<keyword evidence="6 8" id="KW-1133">Transmembrane helix</keyword>
<dbReference type="PIRSF" id="PIRSF005353">
    <property type="entry name" value="PbuG"/>
    <property type="match status" value="1"/>
</dbReference>
<keyword evidence="7 8" id="KW-0472">Membrane</keyword>
<dbReference type="RefSeq" id="WP_092753693.1">
    <property type="nucleotide sequence ID" value="NZ_FOCG01000001.1"/>
</dbReference>
<dbReference type="STRING" id="474960.SAMN05216180_1784"/>
<feature type="transmembrane region" description="Helical" evidence="9">
    <location>
        <begin position="226"/>
        <end position="245"/>
    </location>
</feature>
<dbReference type="InterPro" id="IPR045018">
    <property type="entry name" value="Azg-like"/>
</dbReference>
<evidence type="ECO:0000313" key="10">
    <source>
        <dbReference type="EMBL" id="SEM79418.1"/>
    </source>
</evidence>
<keyword evidence="11" id="KW-1185">Reference proteome</keyword>
<feature type="transmembrane region" description="Helical" evidence="9">
    <location>
        <begin position="426"/>
        <end position="449"/>
    </location>
</feature>
<comment type="similarity">
    <text evidence="2 8">Belongs to the nucleobase:cation symporter-2 (NCS2) (TC 2.A.40) family. Azg-like subfamily.</text>
</comment>
<dbReference type="PANTHER" id="PTHR43337">
    <property type="entry name" value="XANTHINE/URACIL PERMEASE C887.17-RELATED"/>
    <property type="match status" value="1"/>
</dbReference>